<protein>
    <submittedName>
        <fullName evidence="1">GrpB family protein</fullName>
    </submittedName>
</protein>
<comment type="caution">
    <text evidence="1">The sequence shown here is derived from an EMBL/GenBank/DDBJ whole genome shotgun (WGS) entry which is preliminary data.</text>
</comment>
<evidence type="ECO:0000313" key="1">
    <source>
        <dbReference type="EMBL" id="MFE8703100.1"/>
    </source>
</evidence>
<dbReference type="InterPro" id="IPR007344">
    <property type="entry name" value="GrpB/CoaE"/>
</dbReference>
<evidence type="ECO:0000313" key="2">
    <source>
        <dbReference type="Proteomes" id="UP001601059"/>
    </source>
</evidence>
<keyword evidence="2" id="KW-1185">Reference proteome</keyword>
<reference evidence="1 2" key="1">
    <citation type="submission" date="2024-08" db="EMBL/GenBank/DDBJ databases">
        <title>Two novel Cytobacillus novel species.</title>
        <authorList>
            <person name="Liu G."/>
        </authorList>
    </citation>
    <scope>NUCLEOTIDE SEQUENCE [LARGE SCALE GENOMIC DNA]</scope>
    <source>
        <strain evidence="1 2">FJAT-54145</strain>
    </source>
</reference>
<dbReference type="RefSeq" id="WP_389363346.1">
    <property type="nucleotide sequence ID" value="NZ_JBIACK010000013.1"/>
</dbReference>
<dbReference type="InterPro" id="IPR043519">
    <property type="entry name" value="NT_sf"/>
</dbReference>
<dbReference type="Pfam" id="PF04229">
    <property type="entry name" value="GrpB"/>
    <property type="match status" value="1"/>
</dbReference>
<proteinExistence type="predicted"/>
<name>A0ABW6KIN3_9BACI</name>
<accession>A0ABW6KIN3</accession>
<dbReference type="Gene3D" id="3.30.460.10">
    <property type="entry name" value="Beta Polymerase, domain 2"/>
    <property type="match status" value="1"/>
</dbReference>
<dbReference type="EMBL" id="JBIACK010000013">
    <property type="protein sequence ID" value="MFE8703100.1"/>
    <property type="molecule type" value="Genomic_DNA"/>
</dbReference>
<dbReference type="SUPFAM" id="SSF81301">
    <property type="entry name" value="Nucleotidyltransferase"/>
    <property type="match status" value="1"/>
</dbReference>
<sequence>MLGLPKGQVFLMPWTEEWEKQFLMEKERILDRLNEKVLIHHIGSTSIKNLSAKPIIDIAIEIEHYEDGVKFISPLEQLGYTFIEDVLPERYYFNKGEPRTHQIHMFQKGNNYLKEHLAFRDYLRTNAKARIEYEELKVKLSQLNSNDKFKYTENKTDFVRSILDKINL</sequence>
<gene>
    <name evidence="1" type="ORF">ACFYKX_21195</name>
</gene>
<dbReference type="PANTHER" id="PTHR34822">
    <property type="entry name" value="GRPB DOMAIN PROTEIN (AFU_ORTHOLOGUE AFUA_1G01530)"/>
    <property type="match status" value="1"/>
</dbReference>
<organism evidence="1 2">
    <name type="scientific">Cytobacillus spartinae</name>
    <dbReference type="NCBI Taxonomy" id="3299023"/>
    <lineage>
        <taxon>Bacteria</taxon>
        <taxon>Bacillati</taxon>
        <taxon>Bacillota</taxon>
        <taxon>Bacilli</taxon>
        <taxon>Bacillales</taxon>
        <taxon>Bacillaceae</taxon>
        <taxon>Cytobacillus</taxon>
    </lineage>
</organism>
<dbReference type="PANTHER" id="PTHR34822:SF1">
    <property type="entry name" value="GRPB FAMILY PROTEIN"/>
    <property type="match status" value="1"/>
</dbReference>
<dbReference type="Proteomes" id="UP001601059">
    <property type="component" value="Unassembled WGS sequence"/>
</dbReference>